<gene>
    <name evidence="2" type="ORF">IV203_012267</name>
</gene>
<dbReference type="Proteomes" id="UP000693970">
    <property type="component" value="Unassembled WGS sequence"/>
</dbReference>
<evidence type="ECO:0000313" key="3">
    <source>
        <dbReference type="Proteomes" id="UP000693970"/>
    </source>
</evidence>
<reference evidence="2" key="1">
    <citation type="journal article" date="2021" name="Sci. Rep.">
        <title>Diploid genomic architecture of Nitzschia inconspicua, an elite biomass production diatom.</title>
        <authorList>
            <person name="Oliver A."/>
            <person name="Podell S."/>
            <person name="Pinowska A."/>
            <person name="Traller J.C."/>
            <person name="Smith S.R."/>
            <person name="McClure R."/>
            <person name="Beliaev A."/>
            <person name="Bohutskyi P."/>
            <person name="Hill E.A."/>
            <person name="Rabines A."/>
            <person name="Zheng H."/>
            <person name="Allen L.Z."/>
            <person name="Kuo A."/>
            <person name="Grigoriev I.V."/>
            <person name="Allen A.E."/>
            <person name="Hazlebeck D."/>
            <person name="Allen E.E."/>
        </authorList>
    </citation>
    <scope>NUCLEOTIDE SEQUENCE</scope>
    <source>
        <strain evidence="2">Hildebrandi</strain>
    </source>
</reference>
<proteinExistence type="predicted"/>
<reference evidence="2" key="2">
    <citation type="submission" date="2021-04" db="EMBL/GenBank/DDBJ databases">
        <authorList>
            <person name="Podell S."/>
        </authorList>
    </citation>
    <scope>NUCLEOTIDE SEQUENCE</scope>
    <source>
        <strain evidence="2">Hildebrandi</strain>
    </source>
</reference>
<evidence type="ECO:0000313" key="2">
    <source>
        <dbReference type="EMBL" id="KAG7349670.1"/>
    </source>
</evidence>
<organism evidence="2 3">
    <name type="scientific">Nitzschia inconspicua</name>
    <dbReference type="NCBI Taxonomy" id="303405"/>
    <lineage>
        <taxon>Eukaryota</taxon>
        <taxon>Sar</taxon>
        <taxon>Stramenopiles</taxon>
        <taxon>Ochrophyta</taxon>
        <taxon>Bacillariophyta</taxon>
        <taxon>Bacillariophyceae</taxon>
        <taxon>Bacillariophycidae</taxon>
        <taxon>Bacillariales</taxon>
        <taxon>Bacillariaceae</taxon>
        <taxon>Nitzschia</taxon>
    </lineage>
</organism>
<name>A0A9K3KTK7_9STRA</name>
<sequence>MKREHQEHDDPLLRTSLQLVGKNSLASSLITIAHASEIPWDEAGMQQPTSQSHKENSSANMNEQISFDELSKPDESRWRAHGAAKRKRLLDEDQAKGGRTFQLKFETSVHRYFSVAHWALEQFHELYQSGKDLEETYVMGYRIVSFLTECLPHHPGLRSARDIRQRARSELELLRKCLEDVALQIDEETCNSFVDDFDPLCVIGGEDDDDDDSVTEASSPSKPVVTPTSSNSLKMKSKMVRFEDWEVFPEDEKDWERHSAESPSAETVGTTGSGSVELIDTSYTSSENSPPLRPYCIEKLRMDLSSTEAYETDSDNSEVELNAAFPSFHNHCFYRHVRLDFLEQVASEEVPFETDSDAADSWAQTPEDMYPLAPSSSGVSPTSDPARIAFRDLMNRLPKQTILQNLKTNHALRQGERRNTQLVGTEQYIEDEIQRFLESENDANATSRVESRNETLRNSSADAQSTLLLAKHSSAFLSSTNLSGSCLKHREESSAFTQYNLQNKPYKSETKEPRKSAFEENFLENNDWISFDASNSQVVNFFQLD</sequence>
<evidence type="ECO:0000256" key="1">
    <source>
        <dbReference type="SAM" id="MobiDB-lite"/>
    </source>
</evidence>
<feature type="compositionally biased region" description="Acidic residues" evidence="1">
    <location>
        <begin position="205"/>
        <end position="214"/>
    </location>
</feature>
<keyword evidence="3" id="KW-1185">Reference proteome</keyword>
<dbReference type="OrthoDB" id="48308at2759"/>
<feature type="compositionally biased region" description="Polar residues" evidence="1">
    <location>
        <begin position="261"/>
        <end position="274"/>
    </location>
</feature>
<comment type="caution">
    <text evidence="2">The sequence shown here is derived from an EMBL/GenBank/DDBJ whole genome shotgun (WGS) entry which is preliminary data.</text>
</comment>
<feature type="region of interest" description="Disordered" evidence="1">
    <location>
        <begin position="253"/>
        <end position="274"/>
    </location>
</feature>
<accession>A0A9K3KTK7</accession>
<dbReference type="AlphaFoldDB" id="A0A9K3KTK7"/>
<dbReference type="EMBL" id="JAGRRH010000019">
    <property type="protein sequence ID" value="KAG7349670.1"/>
    <property type="molecule type" value="Genomic_DNA"/>
</dbReference>
<protein>
    <submittedName>
        <fullName evidence="2">Uncharacterized protein</fullName>
    </submittedName>
</protein>
<feature type="compositionally biased region" description="Low complexity" evidence="1">
    <location>
        <begin position="218"/>
        <end position="230"/>
    </location>
</feature>
<feature type="region of interest" description="Disordered" evidence="1">
    <location>
        <begin position="205"/>
        <end position="230"/>
    </location>
</feature>